<dbReference type="SUPFAM" id="SSF51735">
    <property type="entry name" value="NAD(P)-binding Rossmann-fold domains"/>
    <property type="match status" value="1"/>
</dbReference>
<dbReference type="PIRSF" id="PIRSF500136">
    <property type="entry name" value="UDP_ManNAc_DH"/>
    <property type="match status" value="1"/>
</dbReference>
<dbReference type="InterPro" id="IPR001732">
    <property type="entry name" value="UDP-Glc/GDP-Man_DH_N"/>
</dbReference>
<name>A0ABT2LI59_9HYPH</name>
<feature type="domain" description="UDP-glucose/GDP-mannose dehydrogenase C-terminal" evidence="4">
    <location>
        <begin position="337"/>
        <end position="437"/>
    </location>
</feature>
<dbReference type="Pfam" id="PF03720">
    <property type="entry name" value="UDPG_MGDP_dh_C"/>
    <property type="match status" value="1"/>
</dbReference>
<evidence type="ECO:0000259" key="4">
    <source>
        <dbReference type="SMART" id="SM00984"/>
    </source>
</evidence>
<keyword evidence="6" id="KW-1185">Reference proteome</keyword>
<dbReference type="RefSeq" id="WP_260900409.1">
    <property type="nucleotide sequence ID" value="NZ_JAOCZP010000001.1"/>
</dbReference>
<keyword evidence="1" id="KW-0560">Oxidoreductase</keyword>
<comment type="caution">
    <text evidence="5">The sequence shown here is derived from an EMBL/GenBank/DDBJ whole genome shotgun (WGS) entry which is preliminary data.</text>
</comment>
<dbReference type="InterPro" id="IPR008927">
    <property type="entry name" value="6-PGluconate_DH-like_C_sf"/>
</dbReference>
<dbReference type="NCBIfam" id="TIGR03026">
    <property type="entry name" value="NDP-sugDHase"/>
    <property type="match status" value="1"/>
</dbReference>
<accession>A0ABT2LI59</accession>
<keyword evidence="2" id="KW-0520">NAD</keyword>
<proteinExistence type="inferred from homology"/>
<dbReference type="InterPro" id="IPR014027">
    <property type="entry name" value="UDP-Glc/GDP-Man_DH_C"/>
</dbReference>
<dbReference type="SUPFAM" id="SSF52413">
    <property type="entry name" value="UDP-glucose/GDP-mannose dehydrogenase C-terminal domain"/>
    <property type="match status" value="1"/>
</dbReference>
<gene>
    <name evidence="5" type="ORF">N5A92_03275</name>
</gene>
<dbReference type="Pfam" id="PF00984">
    <property type="entry name" value="UDPG_MGDP_dh"/>
    <property type="match status" value="1"/>
</dbReference>
<protein>
    <submittedName>
        <fullName evidence="5">Nucleotide sugar dehydrogenase</fullName>
    </submittedName>
</protein>
<dbReference type="InterPro" id="IPR028359">
    <property type="entry name" value="UDP_ManNAc/GlcNAc_DH"/>
</dbReference>
<organism evidence="5 6">
    <name type="scientific">Chelativorans salis</name>
    <dbReference type="NCBI Taxonomy" id="2978478"/>
    <lineage>
        <taxon>Bacteria</taxon>
        <taxon>Pseudomonadati</taxon>
        <taxon>Pseudomonadota</taxon>
        <taxon>Alphaproteobacteria</taxon>
        <taxon>Hyphomicrobiales</taxon>
        <taxon>Phyllobacteriaceae</taxon>
        <taxon>Chelativorans</taxon>
    </lineage>
</organism>
<evidence type="ECO:0000313" key="5">
    <source>
        <dbReference type="EMBL" id="MCT7374057.1"/>
    </source>
</evidence>
<dbReference type="PIRSF" id="PIRSF000124">
    <property type="entry name" value="UDPglc_GDPman_dh"/>
    <property type="match status" value="1"/>
</dbReference>
<dbReference type="SMART" id="SM00984">
    <property type="entry name" value="UDPG_MGDP_dh_C"/>
    <property type="match status" value="1"/>
</dbReference>
<dbReference type="InterPro" id="IPR017476">
    <property type="entry name" value="UDP-Glc/GDP-Man"/>
</dbReference>
<dbReference type="InterPro" id="IPR014026">
    <property type="entry name" value="UDP-Glc/GDP-Man_DH_dimer"/>
</dbReference>
<dbReference type="EMBL" id="JAOCZP010000001">
    <property type="protein sequence ID" value="MCT7374057.1"/>
    <property type="molecule type" value="Genomic_DNA"/>
</dbReference>
<dbReference type="Pfam" id="PF03721">
    <property type="entry name" value="UDPG_MGDP_dh_N"/>
    <property type="match status" value="1"/>
</dbReference>
<evidence type="ECO:0000313" key="6">
    <source>
        <dbReference type="Proteomes" id="UP001320831"/>
    </source>
</evidence>
<reference evidence="5 6" key="1">
    <citation type="submission" date="2022-09" db="EMBL/GenBank/DDBJ databases">
        <title>Chelativorans salina sp. nov., a novel slightly halophilic bacterium isolated from a saline lake sediment enrichment.</title>
        <authorList>
            <person name="Gao L."/>
            <person name="Fang B.-Z."/>
            <person name="Li W.-J."/>
        </authorList>
    </citation>
    <scope>NUCLEOTIDE SEQUENCE [LARGE SCALE GENOMIC DNA]</scope>
    <source>
        <strain evidence="5 6">EGI FJ00035</strain>
    </source>
</reference>
<evidence type="ECO:0000256" key="2">
    <source>
        <dbReference type="ARBA" id="ARBA00023027"/>
    </source>
</evidence>
<dbReference type="InterPro" id="IPR036291">
    <property type="entry name" value="NAD(P)-bd_dom_sf"/>
</dbReference>
<dbReference type="PANTHER" id="PTHR43491:SF1">
    <property type="entry name" value="UDP-N-ACETYL-D-MANNOSAMINE DEHYDROGENASE"/>
    <property type="match status" value="1"/>
</dbReference>
<evidence type="ECO:0000256" key="3">
    <source>
        <dbReference type="PIRNR" id="PIRNR000124"/>
    </source>
</evidence>
<sequence length="448" mass="48850">MNIIAPARGATLLFNLETRAATVGVVGLGYVGLPLAAAAAKAGFKVIGFDVDPSKIDKLLAGRSYIDAVADKDLQAQIDAGRFSATTDGRLLAECDVISICIPTPLTKQREPDLSFVEQTTREIARHLRRDQLIVLESTTYPGTTDELMKPILEQSGLRSGRDFFLGYSPEREDPGSAGFETATIPKVVAGDGPAAANLVAKFYGAFVQEIVPVSSIKVAEVVKLTENIFRAVNIALVNELKVIYAAMGIDVWEVIEAAKTKPFGYMPFYPGPGLGGHCIPIDPFYLTWKSREFDVPTRFIELAGEINLMMPYYVMEKLIDALDKNLGLPLSQASVLILGVAYKKNVSDVRESPALKLIELLASKVADIAYHDPHVAKIPKTRKHPTLAGKDYIRLNRDSIAAYDAVVIITDHDQVDYGLVANHARLIVDTRNVMQRKGIVCGRVIKA</sequence>
<dbReference type="Gene3D" id="3.40.50.720">
    <property type="entry name" value="NAD(P)-binding Rossmann-like Domain"/>
    <property type="match status" value="2"/>
</dbReference>
<evidence type="ECO:0000256" key="1">
    <source>
        <dbReference type="ARBA" id="ARBA00023002"/>
    </source>
</evidence>
<dbReference type="SUPFAM" id="SSF48179">
    <property type="entry name" value="6-phosphogluconate dehydrogenase C-terminal domain-like"/>
    <property type="match status" value="1"/>
</dbReference>
<comment type="similarity">
    <text evidence="3">Belongs to the UDP-glucose/GDP-mannose dehydrogenase family.</text>
</comment>
<dbReference type="PANTHER" id="PTHR43491">
    <property type="entry name" value="UDP-N-ACETYL-D-MANNOSAMINE DEHYDROGENASE"/>
    <property type="match status" value="1"/>
</dbReference>
<dbReference type="Proteomes" id="UP001320831">
    <property type="component" value="Unassembled WGS sequence"/>
</dbReference>
<dbReference type="InterPro" id="IPR036220">
    <property type="entry name" value="UDP-Glc/GDP-Man_DH_C_sf"/>
</dbReference>